<comment type="caution">
    <text evidence="3">The sequence shown here is derived from an EMBL/GenBank/DDBJ whole genome shotgun (WGS) entry which is preliminary data.</text>
</comment>
<reference evidence="3 4" key="1">
    <citation type="submission" date="2019-02" db="EMBL/GenBank/DDBJ databases">
        <title>Genome sequencing of the rare red list fungi Hericium alpestre (H. flagellum).</title>
        <authorList>
            <person name="Buettner E."/>
            <person name="Kellner H."/>
        </authorList>
    </citation>
    <scope>NUCLEOTIDE SEQUENCE [LARGE SCALE GENOMIC DNA]</scope>
    <source>
        <strain evidence="3 4">DSM 108284</strain>
    </source>
</reference>
<feature type="compositionally biased region" description="Basic and acidic residues" evidence="1">
    <location>
        <begin position="175"/>
        <end position="196"/>
    </location>
</feature>
<feature type="region of interest" description="Disordered" evidence="1">
    <location>
        <begin position="175"/>
        <end position="220"/>
    </location>
</feature>
<evidence type="ECO:0000256" key="1">
    <source>
        <dbReference type="SAM" id="MobiDB-lite"/>
    </source>
</evidence>
<keyword evidence="4" id="KW-1185">Reference proteome</keyword>
<name>A0A4Z0A9E1_9AGAM</name>
<protein>
    <submittedName>
        <fullName evidence="3">Uncharacterized protein</fullName>
    </submittedName>
</protein>
<proteinExistence type="predicted"/>
<dbReference type="EMBL" id="SFCI01000014">
    <property type="protein sequence ID" value="TFY83706.1"/>
    <property type="molecule type" value="Genomic_DNA"/>
</dbReference>
<dbReference type="AlphaFoldDB" id="A0A4Z0A9E1"/>
<sequence length="664" mass="71482">MAPTPARQLPLQTNTHTVYELQSQVTELALDTVPLDSGSINQPDLFARPPPSPESARTFRSRCRRLFRRQPPGKLPPAIIEPQVLGPLPPYTPAIPLHAPTLTVTDLSTPAAASSTIPPTISSASPVISTDHSRFVVVAVLLGIALLAVIAGAAHVMLKRRGGRVAFTIPTLSRKNENAGRSSKNENAGRRAKGDQGIRGGGGLQKGKGGIAHDDSMWGTRGKMWKTSSKMLRTPVKMVGASVKMLRTSVKEKMILLISQRSPSPKDGLDLDWVVVQGLAPAPVYQPSKPVPASTRGMEQDHEQRYTKPDLETGDVAMPAFASRASLGEGGPHLCTITEMEEQDLGDVPMHIRHSDGYDSFSELDSKEVADIAHALGLALQNYSSSVSTLDSNPAARRRSMCVHPEDTVLAAMALRSGTETVALRARAASPPRKISMASMLTTGSHEAVIFSPLSSGLSVATSFSTYESEEAAESEVIIDSDDELLFEVRRAQPRSMEFGRGLVVSIGSVSDLKDTQQNRQDTVPRLVVSASTSSESGTRYILGPHTAKYEGGGGGSNGFLSVSTCSSDTSMSLADFPSPPVILDAVKRISTSLTSEIERSLNMTLASNAHLNSNMSKLQPTQSSIVDLTVCEQRMMAEVKRRLQERSRNRDRVEPDSDFMYIL</sequence>
<keyword evidence="2" id="KW-0472">Membrane</keyword>
<feature type="compositionally biased region" description="Gly residues" evidence="1">
    <location>
        <begin position="197"/>
        <end position="210"/>
    </location>
</feature>
<accession>A0A4Z0A9E1</accession>
<gene>
    <name evidence="3" type="ORF">EWM64_g312</name>
</gene>
<dbReference type="Proteomes" id="UP000298061">
    <property type="component" value="Unassembled WGS sequence"/>
</dbReference>
<feature type="transmembrane region" description="Helical" evidence="2">
    <location>
        <begin position="135"/>
        <end position="158"/>
    </location>
</feature>
<keyword evidence="2" id="KW-1133">Transmembrane helix</keyword>
<evidence type="ECO:0000313" key="3">
    <source>
        <dbReference type="EMBL" id="TFY83706.1"/>
    </source>
</evidence>
<organism evidence="3 4">
    <name type="scientific">Hericium alpestre</name>
    <dbReference type="NCBI Taxonomy" id="135208"/>
    <lineage>
        <taxon>Eukaryota</taxon>
        <taxon>Fungi</taxon>
        <taxon>Dikarya</taxon>
        <taxon>Basidiomycota</taxon>
        <taxon>Agaricomycotina</taxon>
        <taxon>Agaricomycetes</taxon>
        <taxon>Russulales</taxon>
        <taxon>Hericiaceae</taxon>
        <taxon>Hericium</taxon>
    </lineage>
</organism>
<keyword evidence="2" id="KW-0812">Transmembrane</keyword>
<evidence type="ECO:0000256" key="2">
    <source>
        <dbReference type="SAM" id="Phobius"/>
    </source>
</evidence>
<evidence type="ECO:0000313" key="4">
    <source>
        <dbReference type="Proteomes" id="UP000298061"/>
    </source>
</evidence>
<dbReference type="OrthoDB" id="3169869at2759"/>